<gene>
    <name evidence="1" type="ORF">PBC2_117</name>
</gene>
<name>A0A218KC14_9CAUD</name>
<keyword evidence="2" id="KW-1185">Reference proteome</keyword>
<evidence type="ECO:0000313" key="2">
    <source>
        <dbReference type="Proteomes" id="UP000223102"/>
    </source>
</evidence>
<organism evidence="1 2">
    <name type="scientific">Bacillus phage PBC2</name>
    <dbReference type="NCBI Taxonomy" id="1675029"/>
    <lineage>
        <taxon>Viruses</taxon>
        <taxon>Duplodnaviria</taxon>
        <taxon>Heunggongvirae</taxon>
        <taxon>Uroviricota</taxon>
        <taxon>Caudoviricetes</taxon>
        <taxon>Andregratiavirinae</taxon>
        <taxon>Haetaevirus</taxon>
        <taxon>Haetaevirus PBC2</taxon>
    </lineage>
</organism>
<evidence type="ECO:0000313" key="1">
    <source>
        <dbReference type="EMBL" id="AKQ08432.1"/>
    </source>
</evidence>
<sequence>MFKLPYKFTFHYNDDKGTLFTGQMSINRPSGEVICIVMWEKDGELTGVTYPEDVVKEHFASEAWTIVDILSN</sequence>
<protein>
    <submittedName>
        <fullName evidence="1">Uncharacterized protein</fullName>
    </submittedName>
</protein>
<dbReference type="EMBL" id="KT070867">
    <property type="protein sequence ID" value="AKQ08432.1"/>
    <property type="molecule type" value="Genomic_DNA"/>
</dbReference>
<proteinExistence type="predicted"/>
<dbReference type="Proteomes" id="UP000223102">
    <property type="component" value="Segment"/>
</dbReference>
<accession>A0A218KC14</accession>
<reference evidence="1 2" key="1">
    <citation type="submission" date="2015-06" db="EMBL/GenBank/DDBJ databases">
        <title>Complete genome sequence of Bacillus cereus phage PBC2.</title>
        <authorList>
            <person name="Kong M."/>
            <person name="Ryu S."/>
        </authorList>
    </citation>
    <scope>NUCLEOTIDE SEQUENCE [LARGE SCALE GENOMIC DNA]</scope>
</reference>